<comment type="similarity">
    <text evidence="1">Belongs to the peptidase C48 family.</text>
</comment>
<dbReference type="Gene3D" id="3.30.310.130">
    <property type="entry name" value="Ubiquitin-related"/>
    <property type="match status" value="1"/>
</dbReference>
<dbReference type="PROSITE" id="PS50600">
    <property type="entry name" value="ULP_PROTEASE"/>
    <property type="match status" value="1"/>
</dbReference>
<dbReference type="HOGENOM" id="CLU_262655_0_0_1"/>
<evidence type="ECO:0000313" key="7">
    <source>
        <dbReference type="EMBL" id="EFP06352.1"/>
    </source>
</evidence>
<gene>
    <name evidence="7" type="ORF">CRE_07656</name>
</gene>
<dbReference type="Pfam" id="PF02902">
    <property type="entry name" value="Peptidase_C48"/>
    <property type="match status" value="1"/>
</dbReference>
<feature type="compositionally biased region" description="Basic and acidic residues" evidence="5">
    <location>
        <begin position="311"/>
        <end position="325"/>
    </location>
</feature>
<dbReference type="PANTHER" id="PTHR46915">
    <property type="entry name" value="UBIQUITIN-LIKE PROTEASE 4-RELATED"/>
    <property type="match status" value="1"/>
</dbReference>
<dbReference type="PANTHER" id="PTHR46915:SF2">
    <property type="entry name" value="UBIQUITIN-LIKE PROTEASE 4"/>
    <property type="match status" value="1"/>
</dbReference>
<feature type="region of interest" description="Disordered" evidence="5">
    <location>
        <begin position="1"/>
        <end position="130"/>
    </location>
</feature>
<feature type="region of interest" description="Disordered" evidence="5">
    <location>
        <begin position="517"/>
        <end position="540"/>
    </location>
</feature>
<evidence type="ECO:0000256" key="1">
    <source>
        <dbReference type="ARBA" id="ARBA00005234"/>
    </source>
</evidence>
<dbReference type="GO" id="GO:0008234">
    <property type="term" value="F:cysteine-type peptidase activity"/>
    <property type="evidence" value="ECO:0007669"/>
    <property type="project" value="UniProtKB-KW"/>
</dbReference>
<evidence type="ECO:0000256" key="3">
    <source>
        <dbReference type="ARBA" id="ARBA00022801"/>
    </source>
</evidence>
<keyword evidence="3" id="KW-0378">Hydrolase</keyword>
<dbReference type="InParanoid" id="E3MP45"/>
<protein>
    <recommendedName>
        <fullName evidence="6">Ubiquitin-like protease family profile domain-containing protein</fullName>
    </recommendedName>
</protein>
<dbReference type="eggNOG" id="KOG0779">
    <property type="taxonomic scope" value="Eukaryota"/>
</dbReference>
<organism evidence="8">
    <name type="scientific">Caenorhabditis remanei</name>
    <name type="common">Caenorhabditis vulgaris</name>
    <dbReference type="NCBI Taxonomy" id="31234"/>
    <lineage>
        <taxon>Eukaryota</taxon>
        <taxon>Metazoa</taxon>
        <taxon>Ecdysozoa</taxon>
        <taxon>Nematoda</taxon>
        <taxon>Chromadorea</taxon>
        <taxon>Rhabditida</taxon>
        <taxon>Rhabditina</taxon>
        <taxon>Rhabditomorpha</taxon>
        <taxon>Rhabditoidea</taxon>
        <taxon>Rhabditidae</taxon>
        <taxon>Peloderinae</taxon>
        <taxon>Caenorhabditis</taxon>
    </lineage>
</organism>
<reference evidence="7" key="1">
    <citation type="submission" date="2007-07" db="EMBL/GenBank/DDBJ databases">
        <title>PCAP assembly of the Caenorhabditis remanei genome.</title>
        <authorList>
            <consortium name="The Caenorhabditis remanei Sequencing Consortium"/>
            <person name="Wilson R.K."/>
        </authorList>
    </citation>
    <scope>NUCLEOTIDE SEQUENCE [LARGE SCALE GENOMIC DNA]</scope>
    <source>
        <strain evidence="7">PB4641</strain>
    </source>
</reference>
<feature type="compositionally biased region" description="Polar residues" evidence="5">
    <location>
        <begin position="575"/>
        <end position="587"/>
    </location>
</feature>
<dbReference type="STRING" id="31234.E3MP45"/>
<evidence type="ECO:0000259" key="6">
    <source>
        <dbReference type="PROSITE" id="PS50600"/>
    </source>
</evidence>
<evidence type="ECO:0000256" key="5">
    <source>
        <dbReference type="SAM" id="MobiDB-lite"/>
    </source>
</evidence>
<sequence>MKTRSYRRPKKPAQNPAEPQNRVAPTKATGKTSGKKTLKKNEKKTLPTSNAATNGKRKAVDTTEAIDASVVKRAKRDSTANGRNQRQTERDKKKAMASAQQARESRARNRNRADPPASIRRRRRRPARGPAVQAVLPAAVQVVFPADLPADLPAAVQAAVQAAILAAVPDAVLDAIPVAVQAAVLGAVQAAVQTAILGAVPGAVPDAVTAAIPVAAQAAVLGTVPDNVRVDDPADVSDTVPDTVSDSVLNTVTNTVTNSVPDAVTDAVPVLSEAVAQYPDASSNDATATKETEDSLSGSKESAAGPSTSLQDKEDKKSRVLKAEADGNLDSDLTHSASSSPAKDGNQQDPFDLPNYPPSPLAHTSGVVSNGAQSPAPTFLSHEGNQYEKSAEELSRGSEDVDVIERQESNLNMSGQLVREPAIISERNSISEDHQIETDTHTKLSEHLNLPETSGAERSLDQDQTDPILISSKEYRQNADSVTMDSLQMPSQLDNVQATSGILKSDSAFGPHQTGAIAIGWPESRQNDDPAREDNLPMPSQIGKRESAAISVTGRSTSPAYSTDNLVKIETHSMTSQLAMTPSTSGTSGAGRSLDQEPADEISINRAEYHQNADSLRIDNFPMPSQIGTTEPGVSPVTLGHQKEALMPQTSEIQHPPAPQSTLDGTLSNILPNDTHSHHFYNGLPMNYPQLGGASGQVQHLPHQMFGLFPAPSYRQYAGSARMDNISMRSQIGTTEPGSSAVIQGHQNGALMPQTSANQHLPAPQPTLDPISTQFLPNEAQSLHFHNGWPIHYPIHYPPLGGALGQGQHLPRQMPRAYPTLPWDDFTGQGSSNQFGENPQNPMPYQLVDRGISGQQDNNWTEINHLFGVADDQFAFCDEQFQYQFAAYNQSFANFNVDQIMHELPVSVASIQPPPAMPELNAEDYAKDGPAIWIKREGIIIDDVLKLEESHFINDKIIANMGDLLIEKVKNEEKERMIIMDSLFFACILEKKPEYLDANIALDYNTRNKLSETTNKWFKTENLFDKKVLLFPINADNHWMLTVVLNPRGAIIEEEDPTNHPPCRIFFMDPMGSIIQYRIENMRELIRTFLRAHFEAVMNLGGRTRKGTKFAPTAQFAPDRVQIATMKNLPVQENMFDCGAYVVHFMDGILDWKDGFSNLPAHVDPDWESWHPSSNYTLDMMREKILNSLIDLSTEEKRSRFSGWKRANSFETGKRHRRCQSAEEIKKRRHKEYRPRCITPVVFHFDTHPSKFPSFKRNPREFVELEDTKTVRRRSDVHKRCNVIYH</sequence>
<feature type="compositionally biased region" description="Basic and acidic residues" evidence="5">
    <location>
        <begin position="525"/>
        <end position="535"/>
    </location>
</feature>
<feature type="compositionally biased region" description="Polar residues" evidence="5">
    <location>
        <begin position="294"/>
        <end position="310"/>
    </location>
</feature>
<keyword evidence="8" id="KW-1185">Reference proteome</keyword>
<feature type="compositionally biased region" description="Polar residues" evidence="5">
    <location>
        <begin position="334"/>
        <end position="349"/>
    </location>
</feature>
<dbReference type="OrthoDB" id="442460at2759"/>
<evidence type="ECO:0000256" key="4">
    <source>
        <dbReference type="ARBA" id="ARBA00022807"/>
    </source>
</evidence>
<dbReference type="GO" id="GO:0016926">
    <property type="term" value="P:protein desumoylation"/>
    <property type="evidence" value="ECO:0007669"/>
    <property type="project" value="UniProtKB-ARBA"/>
</dbReference>
<dbReference type="SUPFAM" id="SSF54001">
    <property type="entry name" value="Cysteine proteinases"/>
    <property type="match status" value="1"/>
</dbReference>
<feature type="region of interest" description="Disordered" evidence="5">
    <location>
        <begin position="428"/>
        <end position="464"/>
    </location>
</feature>
<feature type="region of interest" description="Disordered" evidence="5">
    <location>
        <begin position="278"/>
        <end position="399"/>
    </location>
</feature>
<keyword evidence="2" id="KW-0645">Protease</keyword>
<dbReference type="GO" id="GO:0006508">
    <property type="term" value="P:proteolysis"/>
    <property type="evidence" value="ECO:0007669"/>
    <property type="project" value="UniProtKB-KW"/>
</dbReference>
<accession>E3MP45</accession>
<dbReference type="InterPro" id="IPR003653">
    <property type="entry name" value="Peptidase_C48_C"/>
</dbReference>
<feature type="compositionally biased region" description="Basic and acidic residues" evidence="5">
    <location>
        <begin position="385"/>
        <end position="399"/>
    </location>
</feature>
<feature type="region of interest" description="Disordered" evidence="5">
    <location>
        <begin position="575"/>
        <end position="596"/>
    </location>
</feature>
<feature type="compositionally biased region" description="Basic residues" evidence="5">
    <location>
        <begin position="1"/>
        <end position="11"/>
    </location>
</feature>
<dbReference type="Proteomes" id="UP000008281">
    <property type="component" value="Unassembled WGS sequence"/>
</dbReference>
<keyword evidence="4" id="KW-0788">Thiol protease</keyword>
<evidence type="ECO:0000313" key="8">
    <source>
        <dbReference type="Proteomes" id="UP000008281"/>
    </source>
</evidence>
<dbReference type="EMBL" id="DS268462">
    <property type="protein sequence ID" value="EFP06352.1"/>
    <property type="molecule type" value="Genomic_DNA"/>
</dbReference>
<name>E3MP45_CAERE</name>
<feature type="compositionally biased region" description="Polar residues" evidence="5">
    <location>
        <begin position="366"/>
        <end position="376"/>
    </location>
</feature>
<feature type="compositionally biased region" description="Basic and acidic residues" evidence="5">
    <location>
        <begin position="103"/>
        <end position="113"/>
    </location>
</feature>
<feature type="domain" description="Ubiquitin-like protease family profile" evidence="6">
    <location>
        <begin position="937"/>
        <end position="1149"/>
    </location>
</feature>
<proteinExistence type="inferred from homology"/>
<dbReference type="InterPro" id="IPR038765">
    <property type="entry name" value="Papain-like_cys_pep_sf"/>
</dbReference>
<feature type="compositionally biased region" description="Basic and acidic residues" evidence="5">
    <location>
        <begin position="429"/>
        <end position="446"/>
    </location>
</feature>
<evidence type="ECO:0000256" key="2">
    <source>
        <dbReference type="ARBA" id="ARBA00022670"/>
    </source>
</evidence>
<dbReference type="Gene3D" id="1.10.418.20">
    <property type="match status" value="1"/>
</dbReference>